<gene>
    <name evidence="7" type="ORF">KDI_47960</name>
</gene>
<dbReference type="Pfam" id="PF03446">
    <property type="entry name" value="NAD_binding_2"/>
    <property type="match status" value="1"/>
</dbReference>
<dbReference type="PANTHER" id="PTHR43060">
    <property type="entry name" value="3-HYDROXYISOBUTYRATE DEHYDROGENASE-LIKE 1, MITOCHONDRIAL-RELATED"/>
    <property type="match status" value="1"/>
</dbReference>
<dbReference type="GO" id="GO:0016491">
    <property type="term" value="F:oxidoreductase activity"/>
    <property type="evidence" value="ECO:0007669"/>
    <property type="project" value="UniProtKB-KW"/>
</dbReference>
<feature type="domain" description="3-hydroxyisobutyrate dehydrogenase-like NAD-binding" evidence="6">
    <location>
        <begin position="175"/>
        <end position="286"/>
    </location>
</feature>
<evidence type="ECO:0000256" key="4">
    <source>
        <dbReference type="PIRSR" id="PIRSR000103-1"/>
    </source>
</evidence>
<keyword evidence="8" id="KW-1185">Reference proteome</keyword>
<dbReference type="SUPFAM" id="SSF48179">
    <property type="entry name" value="6-phosphogluconate dehydrogenase C-terminal domain-like"/>
    <property type="match status" value="1"/>
</dbReference>
<dbReference type="InterPro" id="IPR006115">
    <property type="entry name" value="6PGDH_NADP-bd"/>
</dbReference>
<dbReference type="GO" id="GO:0051287">
    <property type="term" value="F:NAD binding"/>
    <property type="evidence" value="ECO:0007669"/>
    <property type="project" value="InterPro"/>
</dbReference>
<sequence>MKEPLKNQTIGFVGLGQMGYPIARTLVQAGFPVRVFDVREERIAPLVALGAIPAACLAEVVEPGGVVISMVPGDTELCQIALNDPGIVRQLGPGGLHLSLSTISPDVVLSLTKYYATQGVALVAATVSGRPEAAATRQLSVYVSGNAAAKDHARPILETIGSTLYDLGPAVESAVVMKLAANYLILAALVAMGSAATFVERHGLERELFLRAMRESVLFQGSAVYAGYGRMIGALDYSDENFSTALGLKDASLIVHEAERLGLKLPVAQQAYDALLAAQAAGHGKQSWAVLAEYAEKILEDHPQRNQ</sequence>
<dbReference type="Gene3D" id="3.40.50.720">
    <property type="entry name" value="NAD(P)-binding Rossmann-like Domain"/>
    <property type="match status" value="1"/>
</dbReference>
<protein>
    <submittedName>
        <fullName evidence="7">Oxidoreductase</fullName>
    </submittedName>
</protein>
<feature type="domain" description="6-phosphogluconate dehydrogenase NADP-binding" evidence="5">
    <location>
        <begin position="9"/>
        <end position="165"/>
    </location>
</feature>
<evidence type="ECO:0000256" key="3">
    <source>
        <dbReference type="ARBA" id="ARBA00023027"/>
    </source>
</evidence>
<dbReference type="AlphaFoldDB" id="A0A5A5TIS3"/>
<dbReference type="InterPro" id="IPR036291">
    <property type="entry name" value="NAD(P)-bd_dom_sf"/>
</dbReference>
<accession>A0A5A5TIS3</accession>
<dbReference type="GO" id="GO:0050661">
    <property type="term" value="F:NADP binding"/>
    <property type="evidence" value="ECO:0007669"/>
    <property type="project" value="InterPro"/>
</dbReference>
<dbReference type="OrthoDB" id="9786703at2"/>
<evidence type="ECO:0000259" key="6">
    <source>
        <dbReference type="Pfam" id="PF14833"/>
    </source>
</evidence>
<comment type="similarity">
    <text evidence="1">Belongs to the HIBADH-related family.</text>
</comment>
<feature type="active site" evidence="4">
    <location>
        <position position="178"/>
    </location>
</feature>
<organism evidence="7 8">
    <name type="scientific">Dictyobacter arantiisoli</name>
    <dbReference type="NCBI Taxonomy" id="2014874"/>
    <lineage>
        <taxon>Bacteria</taxon>
        <taxon>Bacillati</taxon>
        <taxon>Chloroflexota</taxon>
        <taxon>Ktedonobacteria</taxon>
        <taxon>Ktedonobacterales</taxon>
        <taxon>Dictyobacteraceae</taxon>
        <taxon>Dictyobacter</taxon>
    </lineage>
</organism>
<evidence type="ECO:0000256" key="2">
    <source>
        <dbReference type="ARBA" id="ARBA00023002"/>
    </source>
</evidence>
<evidence type="ECO:0000313" key="7">
    <source>
        <dbReference type="EMBL" id="GCF11232.1"/>
    </source>
</evidence>
<evidence type="ECO:0000313" key="8">
    <source>
        <dbReference type="Proteomes" id="UP000322530"/>
    </source>
</evidence>
<dbReference type="Gene3D" id="1.10.1040.10">
    <property type="entry name" value="N-(1-d-carboxylethyl)-l-norvaline Dehydrogenase, domain 2"/>
    <property type="match status" value="1"/>
</dbReference>
<dbReference type="PANTHER" id="PTHR43060:SF15">
    <property type="entry name" value="3-HYDROXYISOBUTYRATE DEHYDROGENASE-LIKE 1, MITOCHONDRIAL-RELATED"/>
    <property type="match status" value="1"/>
</dbReference>
<dbReference type="SUPFAM" id="SSF51735">
    <property type="entry name" value="NAD(P)-binding Rossmann-fold domains"/>
    <property type="match status" value="1"/>
</dbReference>
<dbReference type="Proteomes" id="UP000322530">
    <property type="component" value="Unassembled WGS sequence"/>
</dbReference>
<evidence type="ECO:0000259" key="5">
    <source>
        <dbReference type="Pfam" id="PF03446"/>
    </source>
</evidence>
<dbReference type="Pfam" id="PF14833">
    <property type="entry name" value="NAD_binding_11"/>
    <property type="match status" value="1"/>
</dbReference>
<dbReference type="RefSeq" id="WP_149404071.1">
    <property type="nucleotide sequence ID" value="NZ_BIXY01000100.1"/>
</dbReference>
<dbReference type="EMBL" id="BIXY01000100">
    <property type="protein sequence ID" value="GCF11232.1"/>
    <property type="molecule type" value="Genomic_DNA"/>
</dbReference>
<keyword evidence="3" id="KW-0520">NAD</keyword>
<dbReference type="InterPro" id="IPR008927">
    <property type="entry name" value="6-PGluconate_DH-like_C_sf"/>
</dbReference>
<dbReference type="PIRSF" id="PIRSF000103">
    <property type="entry name" value="HIBADH"/>
    <property type="match status" value="1"/>
</dbReference>
<evidence type="ECO:0000256" key="1">
    <source>
        <dbReference type="ARBA" id="ARBA00009080"/>
    </source>
</evidence>
<dbReference type="InterPro" id="IPR029154">
    <property type="entry name" value="HIBADH-like_NADP-bd"/>
</dbReference>
<name>A0A5A5TIS3_9CHLR</name>
<keyword evidence="2" id="KW-0560">Oxidoreductase</keyword>
<reference evidence="7 8" key="1">
    <citation type="submission" date="2019-01" db="EMBL/GenBank/DDBJ databases">
        <title>Draft genome sequence of Dictyobacter sp. Uno17.</title>
        <authorList>
            <person name="Wang C.M."/>
            <person name="Zheng Y."/>
            <person name="Sakai Y."/>
            <person name="Abe K."/>
            <person name="Yokota A."/>
            <person name="Yabe S."/>
        </authorList>
    </citation>
    <scope>NUCLEOTIDE SEQUENCE [LARGE SCALE GENOMIC DNA]</scope>
    <source>
        <strain evidence="7 8">Uno17</strain>
    </source>
</reference>
<proteinExistence type="inferred from homology"/>
<comment type="caution">
    <text evidence="7">The sequence shown here is derived from an EMBL/GenBank/DDBJ whole genome shotgun (WGS) entry which is preliminary data.</text>
</comment>
<dbReference type="InterPro" id="IPR015815">
    <property type="entry name" value="HIBADH-related"/>
</dbReference>
<dbReference type="InterPro" id="IPR013328">
    <property type="entry name" value="6PGD_dom2"/>
</dbReference>